<protein>
    <submittedName>
        <fullName evidence="3">H3 protein</fullName>
    </submittedName>
</protein>
<dbReference type="PANTHER" id="PTHR11426">
    <property type="entry name" value="HISTONE H3"/>
    <property type="match status" value="1"/>
</dbReference>
<evidence type="ECO:0000256" key="1">
    <source>
        <dbReference type="ARBA" id="ARBA00010343"/>
    </source>
</evidence>
<evidence type="ECO:0000313" key="4">
    <source>
        <dbReference type="Proteomes" id="UP000627253"/>
    </source>
</evidence>
<feature type="non-terminal residue" evidence="3">
    <location>
        <position position="1"/>
    </location>
</feature>
<dbReference type="GO" id="GO:0046982">
    <property type="term" value="F:protein heterodimerization activity"/>
    <property type="evidence" value="ECO:0007669"/>
    <property type="project" value="InterPro"/>
</dbReference>
<comment type="similarity">
    <text evidence="1">Belongs to the histone H3 family.</text>
</comment>
<dbReference type="OrthoDB" id="9396507at2759"/>
<dbReference type="GO" id="GO:0003677">
    <property type="term" value="F:DNA binding"/>
    <property type="evidence" value="ECO:0007669"/>
    <property type="project" value="InterPro"/>
</dbReference>
<sequence>RPPALRKKVLRPPKKRSELLLPSAAIRGLLRGVCGLRESVEVKGEAVAALRAGCEAQLLALFEDLRLCAVHAKRIAVHAADLNLLRCLRMGRG</sequence>
<dbReference type="Pfam" id="PF00125">
    <property type="entry name" value="Histone"/>
    <property type="match status" value="1"/>
</dbReference>
<dbReference type="SMART" id="SM00428">
    <property type="entry name" value="H3"/>
    <property type="match status" value="1"/>
</dbReference>
<feature type="domain" description="Core Histone H2A/H2B/H3" evidence="2">
    <location>
        <begin position="12"/>
        <end position="88"/>
    </location>
</feature>
<dbReference type="GO" id="GO:0000786">
    <property type="term" value="C:nucleosome"/>
    <property type="evidence" value="ECO:0007669"/>
    <property type="project" value="InterPro"/>
</dbReference>
<evidence type="ECO:0000313" key="3">
    <source>
        <dbReference type="EMBL" id="NXX48335.1"/>
    </source>
</evidence>
<dbReference type="SUPFAM" id="SSF47113">
    <property type="entry name" value="Histone-fold"/>
    <property type="match status" value="1"/>
</dbReference>
<comment type="caution">
    <text evidence="3">The sequence shown here is derived from an EMBL/GenBank/DDBJ whole genome shotgun (WGS) entry which is preliminary data.</text>
</comment>
<dbReference type="InterPro" id="IPR007125">
    <property type="entry name" value="H2A/H2B/H3"/>
</dbReference>
<reference evidence="3" key="1">
    <citation type="submission" date="2020-02" db="EMBL/GenBank/DDBJ databases">
        <title>Bird 10,000 Genomes (B10K) Project - Family phase.</title>
        <authorList>
            <person name="Zhang G."/>
        </authorList>
    </citation>
    <scope>NUCLEOTIDE SEQUENCE</scope>
    <source>
        <strain evidence="3">B10K-DU-002-37</strain>
        <tissue evidence="3">Muscle</tissue>
    </source>
</reference>
<name>A0A852J237_9PICI</name>
<dbReference type="EMBL" id="WAAF01016084">
    <property type="protein sequence ID" value="NXX48335.1"/>
    <property type="molecule type" value="Genomic_DNA"/>
</dbReference>
<accession>A0A852J237</accession>
<dbReference type="Gene3D" id="1.10.20.10">
    <property type="entry name" value="Histone, subunit A"/>
    <property type="match status" value="1"/>
</dbReference>
<feature type="non-terminal residue" evidence="3">
    <location>
        <position position="93"/>
    </location>
</feature>
<dbReference type="InterPro" id="IPR000164">
    <property type="entry name" value="Histone_H3/CENP-A"/>
</dbReference>
<dbReference type="GO" id="GO:0030527">
    <property type="term" value="F:structural constituent of chromatin"/>
    <property type="evidence" value="ECO:0007669"/>
    <property type="project" value="InterPro"/>
</dbReference>
<dbReference type="AlphaFoldDB" id="A0A852J237"/>
<proteinExistence type="inferred from homology"/>
<gene>
    <name evidence="3" type="primary">Hht1</name>
    <name evidence="3" type="ORF">TRILEU_R15862</name>
</gene>
<organism evidence="3 4">
    <name type="scientific">Tricholaema leucomelas</name>
    <name type="common">pied barbet</name>
    <dbReference type="NCBI Taxonomy" id="240729"/>
    <lineage>
        <taxon>Eukaryota</taxon>
        <taxon>Metazoa</taxon>
        <taxon>Chordata</taxon>
        <taxon>Craniata</taxon>
        <taxon>Vertebrata</taxon>
        <taxon>Euteleostomi</taxon>
        <taxon>Archelosauria</taxon>
        <taxon>Archosauria</taxon>
        <taxon>Dinosauria</taxon>
        <taxon>Saurischia</taxon>
        <taxon>Theropoda</taxon>
        <taxon>Coelurosauria</taxon>
        <taxon>Aves</taxon>
        <taxon>Neognathae</taxon>
        <taxon>Neoaves</taxon>
        <taxon>Telluraves</taxon>
        <taxon>Coraciimorphae</taxon>
        <taxon>Piciformes</taxon>
        <taxon>Lybiidae</taxon>
        <taxon>Tricholaema lacrymosa</taxon>
    </lineage>
</organism>
<keyword evidence="4" id="KW-1185">Reference proteome</keyword>
<evidence type="ECO:0000259" key="2">
    <source>
        <dbReference type="Pfam" id="PF00125"/>
    </source>
</evidence>
<dbReference type="Proteomes" id="UP000627253">
    <property type="component" value="Unassembled WGS sequence"/>
</dbReference>
<dbReference type="PRINTS" id="PR00622">
    <property type="entry name" value="HISTONEH3"/>
</dbReference>
<dbReference type="InterPro" id="IPR009072">
    <property type="entry name" value="Histone-fold"/>
</dbReference>